<keyword evidence="2" id="KW-1185">Reference proteome</keyword>
<organism evidence="1 2">
    <name type="scientific">Marinobacterium marinum</name>
    <dbReference type="NCBI Taxonomy" id="2756129"/>
    <lineage>
        <taxon>Bacteria</taxon>
        <taxon>Pseudomonadati</taxon>
        <taxon>Pseudomonadota</taxon>
        <taxon>Gammaproteobacteria</taxon>
        <taxon>Oceanospirillales</taxon>
        <taxon>Oceanospirillaceae</taxon>
        <taxon>Marinobacterium</taxon>
    </lineage>
</organism>
<comment type="caution">
    <text evidence="1">The sequence shown here is derived from an EMBL/GenBank/DDBJ whole genome shotgun (WGS) entry which is preliminary data.</text>
</comment>
<evidence type="ECO:0000313" key="1">
    <source>
        <dbReference type="EMBL" id="MBA4501840.1"/>
    </source>
</evidence>
<sequence length="133" mass="14384">MANIGRPRVFQNPGELESGLNDYLQHCEDSGEPKTITGLCLFLGLSSRAALDDYAGRDGFGDAVARCKLAVEHGYELRLHGDGASSGAVFALKNFGWSDRRELDHQSSDGSHRPPAAQVVVTEADIQSILDRL</sequence>
<dbReference type="EMBL" id="JACEMT010000041">
    <property type="protein sequence ID" value="MBA4501840.1"/>
    <property type="molecule type" value="Genomic_DNA"/>
</dbReference>
<proteinExistence type="predicted"/>
<name>A0A7W2AB95_9GAMM</name>
<protein>
    <submittedName>
        <fullName evidence="1">Uncharacterized protein</fullName>
    </submittedName>
</protein>
<reference evidence="1 2" key="1">
    <citation type="submission" date="2020-07" db="EMBL/GenBank/DDBJ databases">
        <title>Bacterium isolated from marien macroalgae.</title>
        <authorList>
            <person name="Zhu K."/>
            <person name="Lu D."/>
            <person name="Du Z."/>
        </authorList>
    </citation>
    <scope>NUCLEOTIDE SEQUENCE [LARGE SCALE GENOMIC DNA]</scope>
    <source>
        <strain evidence="1 2">3-1745</strain>
    </source>
</reference>
<dbReference type="InterPro" id="IPR032066">
    <property type="entry name" value="GP3_package"/>
</dbReference>
<dbReference type="Pfam" id="PF16677">
    <property type="entry name" value="GP3_package"/>
    <property type="match status" value="1"/>
</dbReference>
<gene>
    <name evidence="1" type="ORF">H1S06_05620</name>
</gene>
<evidence type="ECO:0000313" key="2">
    <source>
        <dbReference type="Proteomes" id="UP000538931"/>
    </source>
</evidence>
<dbReference type="Proteomes" id="UP000538931">
    <property type="component" value="Unassembled WGS sequence"/>
</dbReference>
<accession>A0A7W2AB95</accession>
<dbReference type="RefSeq" id="WP_181738090.1">
    <property type="nucleotide sequence ID" value="NZ_JACEMT010000041.1"/>
</dbReference>
<dbReference type="AlphaFoldDB" id="A0A7W2AB95"/>
<dbReference type="Gene3D" id="1.10.132.80">
    <property type="match status" value="1"/>
</dbReference>